<reference evidence="3" key="3">
    <citation type="submission" date="2025-09" db="UniProtKB">
        <authorList>
            <consortium name="Ensembl"/>
        </authorList>
    </citation>
    <scope>IDENTIFICATION</scope>
</reference>
<proteinExistence type="predicted"/>
<evidence type="ECO:0000313" key="3">
    <source>
        <dbReference type="Ensembl" id="ENSBGRP00000001643.1"/>
    </source>
</evidence>
<name>A0A8B9W5B0_BOSMU</name>
<dbReference type="Ensembl" id="ENSBGRT00000001872.1">
    <property type="protein sequence ID" value="ENSBGRP00000001643.1"/>
    <property type="gene ID" value="ENSBGRG00000001020.1"/>
</dbReference>
<reference evidence="3" key="1">
    <citation type="submission" date="2019-05" db="EMBL/GenBank/DDBJ databases">
        <authorList>
            <person name="Zhang S."/>
            <person name="Liu J."/>
        </authorList>
    </citation>
    <scope>NUCLEOTIDE SEQUENCE [LARGE SCALE GENOMIC DNA]</scope>
</reference>
<dbReference type="Pfam" id="PF15870">
    <property type="entry name" value="EloA-BP1"/>
    <property type="match status" value="1"/>
</dbReference>
<organism evidence="3 4">
    <name type="scientific">Bos mutus grunniens</name>
    <name type="common">Wild yak</name>
    <name type="synonym">Bos grunniens</name>
    <dbReference type="NCBI Taxonomy" id="30521"/>
    <lineage>
        <taxon>Eukaryota</taxon>
        <taxon>Metazoa</taxon>
        <taxon>Chordata</taxon>
        <taxon>Craniata</taxon>
        <taxon>Vertebrata</taxon>
        <taxon>Euteleostomi</taxon>
        <taxon>Mammalia</taxon>
        <taxon>Eutheria</taxon>
        <taxon>Laurasiatheria</taxon>
        <taxon>Artiodactyla</taxon>
        <taxon>Ruminantia</taxon>
        <taxon>Pecora</taxon>
        <taxon>Bovidae</taxon>
        <taxon>Bovinae</taxon>
        <taxon>Bos</taxon>
    </lineage>
</organism>
<accession>A0A8B9W5B0</accession>
<dbReference type="AlphaFoldDB" id="A0A8B9W5B0"/>
<dbReference type="GeneTree" id="ENSGT00940000165347"/>
<sequence length="693" mass="78681">MEQLERIDKEIKSVKTEVEEKQKMLPKFTLALEELSQSPMVSLSDTNVKQGFPENSLLPQEKWNEPSKNKESQPTKYMMDHTCPATDLEYDPLLNYSVALLGASKGRQGETDRQPFWKKSVGKNCHKSLESQRPYVSPIRIKINLQDSDEDDLVMDVPPIIPVSRKSKRFRGFKYQNMEERIQVVPPEERNLQISGIEEEKTGETQLTAHREDDSNKLELSRSLMKTSLDAKTKINTCGDQNHISKMGSFGGEKMHVCISGENISYAPPRHKEIQTGSHSERYPKRTRHVKTDDTQKEETEWLSSPSQLQFSYSDDHLKDKVLTAPGDSQDLTIFEDSRLVEFGLDKEYTGNDTPSDSDTTKKCLRIFSEFTQSQDHEGETAKQASGKQMELDMLYYQNISGPKRRIAHTAKVETQQQVVQMMTAVKDGQAFDPATSEQKKNTFVCPASQSQRKALGENSCTSSSLQEDVVPSKENPVAKPNRSHIPVKTIASFPVKDGEIRGGHRKQALGASESAPKVPDEVRRCYVNLFFDKYLKVYKTEDEAFKKAKTEEKVIYEHCSSQNMYVNIAINTLKKLRDQDMSGSNNDNKTTGLKKNETKNGLTGIMLYRHLKDYLLTEEQLRENNYPQPNPEKPGSILLNPGMTKTRVNDPSRKTCCRCGKIYGVTSTGRHSRTEECHYHFGRVLSHKVLGG</sequence>
<feature type="compositionally biased region" description="Basic and acidic residues" evidence="1">
    <location>
        <begin position="62"/>
        <end position="73"/>
    </location>
</feature>
<evidence type="ECO:0000313" key="4">
    <source>
        <dbReference type="Proteomes" id="UP000694520"/>
    </source>
</evidence>
<dbReference type="Proteomes" id="UP000694520">
    <property type="component" value="Chromosome 7"/>
</dbReference>
<evidence type="ECO:0000259" key="2">
    <source>
        <dbReference type="Pfam" id="PF15870"/>
    </source>
</evidence>
<feature type="region of interest" description="Disordered" evidence="1">
    <location>
        <begin position="625"/>
        <end position="651"/>
    </location>
</feature>
<protein>
    <recommendedName>
        <fullName evidence="2">RNA exonuclease 1 homolog-like domain-containing protein</fullName>
    </recommendedName>
</protein>
<feature type="compositionally biased region" description="Polar residues" evidence="1">
    <location>
        <begin position="456"/>
        <end position="467"/>
    </location>
</feature>
<dbReference type="InterPro" id="IPR031736">
    <property type="entry name" value="REXO1-like_dom"/>
</dbReference>
<evidence type="ECO:0000256" key="1">
    <source>
        <dbReference type="SAM" id="MobiDB-lite"/>
    </source>
</evidence>
<feature type="region of interest" description="Disordered" evidence="1">
    <location>
        <begin position="456"/>
        <end position="482"/>
    </location>
</feature>
<feature type="domain" description="RNA exonuclease 1 homolog-like" evidence="2">
    <location>
        <begin position="514"/>
        <end position="596"/>
    </location>
</feature>
<feature type="region of interest" description="Disordered" evidence="1">
    <location>
        <begin position="42"/>
        <end position="76"/>
    </location>
</feature>
<keyword evidence="4" id="KW-1185">Reference proteome</keyword>
<reference evidence="3" key="2">
    <citation type="submission" date="2025-08" db="UniProtKB">
        <authorList>
            <consortium name="Ensembl"/>
        </authorList>
    </citation>
    <scope>IDENTIFICATION</scope>
</reference>